<reference evidence="8 9" key="1">
    <citation type="submission" date="2018-06" db="EMBL/GenBank/DDBJ databases">
        <title>Extensive metabolic versatility and redundancy in microbially diverse, dynamic hydrothermal sediments.</title>
        <authorList>
            <person name="Dombrowski N."/>
            <person name="Teske A."/>
            <person name="Baker B.J."/>
        </authorList>
    </citation>
    <scope>NUCLEOTIDE SEQUENCE [LARGE SCALE GENOMIC DNA]</scope>
    <source>
        <strain evidence="8">B35_G9</strain>
    </source>
</reference>
<name>A0A660SC50_UNCT6</name>
<dbReference type="InterPro" id="IPR043135">
    <property type="entry name" value="Fur_C"/>
</dbReference>
<feature type="binding site" evidence="7">
    <location>
        <position position="122"/>
    </location>
    <ligand>
        <name>Zn(2+)</name>
        <dbReference type="ChEBI" id="CHEBI:29105"/>
    </ligand>
</feature>
<feature type="binding site" evidence="7">
    <location>
        <position position="125"/>
    </location>
    <ligand>
        <name>Zn(2+)</name>
        <dbReference type="ChEBI" id="CHEBI:29105"/>
    </ligand>
</feature>
<evidence type="ECO:0000256" key="1">
    <source>
        <dbReference type="ARBA" id="ARBA00007957"/>
    </source>
</evidence>
<dbReference type="Gene3D" id="3.30.1490.190">
    <property type="match status" value="1"/>
</dbReference>
<keyword evidence="2" id="KW-0678">Repressor</keyword>
<gene>
    <name evidence="8" type="ORF">DRP44_02195</name>
</gene>
<dbReference type="GO" id="GO:0008270">
    <property type="term" value="F:zinc ion binding"/>
    <property type="evidence" value="ECO:0007669"/>
    <property type="project" value="TreeGrafter"/>
</dbReference>
<evidence type="ECO:0000256" key="7">
    <source>
        <dbReference type="PIRSR" id="PIRSR602481-1"/>
    </source>
</evidence>
<dbReference type="InterPro" id="IPR036388">
    <property type="entry name" value="WH-like_DNA-bd_sf"/>
</dbReference>
<evidence type="ECO:0000256" key="3">
    <source>
        <dbReference type="ARBA" id="ARBA00022833"/>
    </source>
</evidence>
<keyword evidence="7" id="KW-0479">Metal-binding</keyword>
<feature type="binding site" evidence="7">
    <location>
        <position position="85"/>
    </location>
    <ligand>
        <name>Zn(2+)</name>
        <dbReference type="ChEBI" id="CHEBI:29105"/>
    </ligand>
</feature>
<dbReference type="Proteomes" id="UP000282321">
    <property type="component" value="Unassembled WGS sequence"/>
</dbReference>
<protein>
    <submittedName>
        <fullName evidence="8">Transcriptional repressor</fullName>
    </submittedName>
</protein>
<dbReference type="PANTHER" id="PTHR33202:SF8">
    <property type="entry name" value="PEROXIDE-RESPONSIVE REPRESSOR PERR"/>
    <property type="match status" value="1"/>
</dbReference>
<sequence length="135" mass="15861">MLTQQGIKPSIQRMKILEYIVKNRNHPTVDMIYNAIKFEIPTLSKTTVYNTLKELVKKGILIELLIDENVIRYDMNISPHVHFKCKICGKIYDYDMNCEIFEKKEIDGNRIEKYNVYLFGICKECLKKGDGRHGN</sequence>
<keyword evidence="6" id="KW-0804">Transcription</keyword>
<dbReference type="Gene3D" id="1.10.10.10">
    <property type="entry name" value="Winged helix-like DNA-binding domain superfamily/Winged helix DNA-binding domain"/>
    <property type="match status" value="1"/>
</dbReference>
<dbReference type="GO" id="GO:0003700">
    <property type="term" value="F:DNA-binding transcription factor activity"/>
    <property type="evidence" value="ECO:0007669"/>
    <property type="project" value="InterPro"/>
</dbReference>
<comment type="cofactor">
    <cofactor evidence="7">
        <name>Zn(2+)</name>
        <dbReference type="ChEBI" id="CHEBI:29105"/>
    </cofactor>
    <text evidence="7">Binds 1 zinc ion per subunit.</text>
</comment>
<dbReference type="InterPro" id="IPR036390">
    <property type="entry name" value="WH_DNA-bd_sf"/>
</dbReference>
<feature type="binding site" evidence="7">
    <location>
        <position position="88"/>
    </location>
    <ligand>
        <name>Zn(2+)</name>
        <dbReference type="ChEBI" id="CHEBI:29105"/>
    </ligand>
</feature>
<evidence type="ECO:0000256" key="4">
    <source>
        <dbReference type="ARBA" id="ARBA00023015"/>
    </source>
</evidence>
<dbReference type="GO" id="GO:1900376">
    <property type="term" value="P:regulation of secondary metabolite biosynthetic process"/>
    <property type="evidence" value="ECO:0007669"/>
    <property type="project" value="TreeGrafter"/>
</dbReference>
<dbReference type="Pfam" id="PF01475">
    <property type="entry name" value="FUR"/>
    <property type="match status" value="1"/>
</dbReference>
<dbReference type="GO" id="GO:0045892">
    <property type="term" value="P:negative regulation of DNA-templated transcription"/>
    <property type="evidence" value="ECO:0007669"/>
    <property type="project" value="TreeGrafter"/>
</dbReference>
<evidence type="ECO:0000256" key="6">
    <source>
        <dbReference type="ARBA" id="ARBA00023163"/>
    </source>
</evidence>
<evidence type="ECO:0000256" key="2">
    <source>
        <dbReference type="ARBA" id="ARBA00022491"/>
    </source>
</evidence>
<keyword evidence="5" id="KW-0238">DNA-binding</keyword>
<proteinExistence type="inferred from homology"/>
<keyword evidence="3 7" id="KW-0862">Zinc</keyword>
<dbReference type="InterPro" id="IPR002481">
    <property type="entry name" value="FUR"/>
</dbReference>
<comment type="similarity">
    <text evidence="1">Belongs to the Fur family.</text>
</comment>
<dbReference type="PANTHER" id="PTHR33202">
    <property type="entry name" value="ZINC UPTAKE REGULATION PROTEIN"/>
    <property type="match status" value="1"/>
</dbReference>
<dbReference type="CDD" id="cd07153">
    <property type="entry name" value="Fur_like"/>
    <property type="match status" value="1"/>
</dbReference>
<organism evidence="8 9">
    <name type="scientific">candidate division TA06 bacterium</name>
    <dbReference type="NCBI Taxonomy" id="2250710"/>
    <lineage>
        <taxon>Bacteria</taxon>
        <taxon>Bacteria division TA06</taxon>
    </lineage>
</organism>
<comment type="caution">
    <text evidence="8">The sequence shown here is derived from an EMBL/GenBank/DDBJ whole genome shotgun (WGS) entry which is preliminary data.</text>
</comment>
<dbReference type="GO" id="GO:0000976">
    <property type="term" value="F:transcription cis-regulatory region binding"/>
    <property type="evidence" value="ECO:0007669"/>
    <property type="project" value="TreeGrafter"/>
</dbReference>
<evidence type="ECO:0000313" key="8">
    <source>
        <dbReference type="EMBL" id="RKX67580.1"/>
    </source>
</evidence>
<dbReference type="AlphaFoldDB" id="A0A660SC50"/>
<evidence type="ECO:0000256" key="5">
    <source>
        <dbReference type="ARBA" id="ARBA00023125"/>
    </source>
</evidence>
<dbReference type="EMBL" id="QNBC01000017">
    <property type="protein sequence ID" value="RKX67580.1"/>
    <property type="molecule type" value="Genomic_DNA"/>
</dbReference>
<evidence type="ECO:0000313" key="9">
    <source>
        <dbReference type="Proteomes" id="UP000282321"/>
    </source>
</evidence>
<keyword evidence="4" id="KW-0805">Transcription regulation</keyword>
<dbReference type="SUPFAM" id="SSF46785">
    <property type="entry name" value="Winged helix' DNA-binding domain"/>
    <property type="match status" value="1"/>
</dbReference>
<accession>A0A660SC50</accession>